<dbReference type="EMBL" id="GL377636">
    <property type="protein sequence ID" value="EFJ12813.1"/>
    <property type="molecule type" value="Genomic_DNA"/>
</dbReference>
<reference evidence="1 2" key="1">
    <citation type="journal article" date="2011" name="Science">
        <title>The Selaginella genome identifies genetic changes associated with the evolution of vascular plants.</title>
        <authorList>
            <person name="Banks J.A."/>
            <person name="Nishiyama T."/>
            <person name="Hasebe M."/>
            <person name="Bowman J.L."/>
            <person name="Gribskov M."/>
            <person name="dePamphilis C."/>
            <person name="Albert V.A."/>
            <person name="Aono N."/>
            <person name="Aoyama T."/>
            <person name="Ambrose B.A."/>
            <person name="Ashton N.W."/>
            <person name="Axtell M.J."/>
            <person name="Barker E."/>
            <person name="Barker M.S."/>
            <person name="Bennetzen J.L."/>
            <person name="Bonawitz N.D."/>
            <person name="Chapple C."/>
            <person name="Cheng C."/>
            <person name="Correa L.G."/>
            <person name="Dacre M."/>
            <person name="DeBarry J."/>
            <person name="Dreyer I."/>
            <person name="Elias M."/>
            <person name="Engstrom E.M."/>
            <person name="Estelle M."/>
            <person name="Feng L."/>
            <person name="Finet C."/>
            <person name="Floyd S.K."/>
            <person name="Frommer W.B."/>
            <person name="Fujita T."/>
            <person name="Gramzow L."/>
            <person name="Gutensohn M."/>
            <person name="Harholt J."/>
            <person name="Hattori M."/>
            <person name="Heyl A."/>
            <person name="Hirai T."/>
            <person name="Hiwatashi Y."/>
            <person name="Ishikawa M."/>
            <person name="Iwata M."/>
            <person name="Karol K.G."/>
            <person name="Koehler B."/>
            <person name="Kolukisaoglu U."/>
            <person name="Kubo M."/>
            <person name="Kurata T."/>
            <person name="Lalonde S."/>
            <person name="Li K."/>
            <person name="Li Y."/>
            <person name="Litt A."/>
            <person name="Lyons E."/>
            <person name="Manning G."/>
            <person name="Maruyama T."/>
            <person name="Michael T.P."/>
            <person name="Mikami K."/>
            <person name="Miyazaki S."/>
            <person name="Morinaga S."/>
            <person name="Murata T."/>
            <person name="Mueller-Roeber B."/>
            <person name="Nelson D.R."/>
            <person name="Obara M."/>
            <person name="Oguri Y."/>
            <person name="Olmstead R.G."/>
            <person name="Onodera N."/>
            <person name="Petersen B.L."/>
            <person name="Pils B."/>
            <person name="Prigge M."/>
            <person name="Rensing S.A."/>
            <person name="Riano-Pachon D.M."/>
            <person name="Roberts A.W."/>
            <person name="Sato Y."/>
            <person name="Scheller H.V."/>
            <person name="Schulz B."/>
            <person name="Schulz C."/>
            <person name="Shakirov E.V."/>
            <person name="Shibagaki N."/>
            <person name="Shinohara N."/>
            <person name="Shippen D.E."/>
            <person name="Soerensen I."/>
            <person name="Sotooka R."/>
            <person name="Sugimoto N."/>
            <person name="Sugita M."/>
            <person name="Sumikawa N."/>
            <person name="Tanurdzic M."/>
            <person name="Theissen G."/>
            <person name="Ulvskov P."/>
            <person name="Wakazuki S."/>
            <person name="Weng J.K."/>
            <person name="Willats W.W."/>
            <person name="Wipf D."/>
            <person name="Wolf P.G."/>
            <person name="Yang L."/>
            <person name="Zimmer A.D."/>
            <person name="Zhu Q."/>
            <person name="Mitros T."/>
            <person name="Hellsten U."/>
            <person name="Loque D."/>
            <person name="Otillar R."/>
            <person name="Salamov A."/>
            <person name="Schmutz J."/>
            <person name="Shapiro H."/>
            <person name="Lindquist E."/>
            <person name="Lucas S."/>
            <person name="Rokhsar D."/>
            <person name="Grigoriev I.V."/>
        </authorList>
    </citation>
    <scope>NUCLEOTIDE SEQUENCE [LARGE SCALE GENOMIC DNA]</scope>
</reference>
<sequence>MAPASVENLAMLPDGAFAAVLKLMLRPDRDEEWANTVCIPFKKIPVSAQDLEIAINAPLLAPLPVSRKRFNELERAFGAKANELFVTPDRFFTEDISGLASLIFSPLNANASEGIYDLSLPHLWNLLVSVLEVWPITVSRNFCDHSSSTSKKTRPDLLFWAYDRLVLKTEHKRYESELFEAWDDLRSKMTSLDKIFYGKIEWILGLATAAGKFRFGAFKRGEDQHLTPEWNLASIKDRQFSKSIPCDALSLPLNQ</sequence>
<evidence type="ECO:0000313" key="2">
    <source>
        <dbReference type="Proteomes" id="UP000001514"/>
    </source>
</evidence>
<dbReference type="InParanoid" id="D8SRN8"/>
<dbReference type="Proteomes" id="UP000001514">
    <property type="component" value="Unassembled WGS sequence"/>
</dbReference>
<dbReference type="HOGENOM" id="CLU_1091545_0_0_1"/>
<dbReference type="Gramene" id="EFJ12813">
    <property type="protein sequence ID" value="EFJ12813"/>
    <property type="gene ID" value="SELMODRAFT_424990"/>
</dbReference>
<evidence type="ECO:0000313" key="1">
    <source>
        <dbReference type="EMBL" id="EFJ12813.1"/>
    </source>
</evidence>
<dbReference type="KEGG" id="smo:SELMODRAFT_424990"/>
<organism evidence="2">
    <name type="scientific">Selaginella moellendorffii</name>
    <name type="common">Spikemoss</name>
    <dbReference type="NCBI Taxonomy" id="88036"/>
    <lineage>
        <taxon>Eukaryota</taxon>
        <taxon>Viridiplantae</taxon>
        <taxon>Streptophyta</taxon>
        <taxon>Embryophyta</taxon>
        <taxon>Tracheophyta</taxon>
        <taxon>Lycopodiopsida</taxon>
        <taxon>Selaginellales</taxon>
        <taxon>Selaginellaceae</taxon>
        <taxon>Selaginella</taxon>
    </lineage>
</organism>
<accession>D8SRN8</accession>
<proteinExistence type="predicted"/>
<protein>
    <submittedName>
        <fullName evidence="1">Uncharacterized protein</fullName>
    </submittedName>
</protein>
<dbReference type="AlphaFoldDB" id="D8SRN8"/>
<gene>
    <name evidence="1" type="ORF">SELMODRAFT_424990</name>
</gene>
<keyword evidence="2" id="KW-1185">Reference proteome</keyword>
<name>D8SRN8_SELML</name>